<comment type="caution">
    <text evidence="2">The sequence shown here is derived from an EMBL/GenBank/DDBJ whole genome shotgun (WGS) entry which is preliminary data.</text>
</comment>
<name>A0ABY2IK92_9MICO</name>
<gene>
    <name evidence="2" type="ORF">E3O44_00265</name>
</gene>
<organism evidence="2 3">
    <name type="scientific">Cryobacterium algoricola</name>
    <dbReference type="NCBI Taxonomy" id="1259183"/>
    <lineage>
        <taxon>Bacteria</taxon>
        <taxon>Bacillati</taxon>
        <taxon>Actinomycetota</taxon>
        <taxon>Actinomycetes</taxon>
        <taxon>Micrococcales</taxon>
        <taxon>Microbacteriaceae</taxon>
        <taxon>Cryobacterium</taxon>
    </lineage>
</organism>
<reference evidence="2 3" key="1">
    <citation type="submission" date="2019-03" db="EMBL/GenBank/DDBJ databases">
        <title>Genomics of glacier-inhabiting Cryobacterium strains.</title>
        <authorList>
            <person name="Liu Q."/>
            <person name="Xin Y.-H."/>
        </authorList>
    </citation>
    <scope>NUCLEOTIDE SEQUENCE [LARGE SCALE GENOMIC DNA]</scope>
    <source>
        <strain evidence="2 3">MDB2-B</strain>
    </source>
</reference>
<feature type="transmembrane region" description="Helical" evidence="1">
    <location>
        <begin position="60"/>
        <end position="83"/>
    </location>
</feature>
<proteinExistence type="predicted"/>
<dbReference type="Pfam" id="PF10066">
    <property type="entry name" value="DUF2304"/>
    <property type="match status" value="1"/>
</dbReference>
<sequence length="130" mass="14290">MNTTSYVLGVAAAILILVVVIELLRKRRLRERHAVWWLAAGLLALLVSIFPVSLEWAAGVVGIQVPTNLVFFVGIAILVLVCLQHSAELTRAEEKVRSLAESLALVELRLRQVETQLSRETTPPDPDADA</sequence>
<keyword evidence="3" id="KW-1185">Reference proteome</keyword>
<evidence type="ECO:0000313" key="2">
    <source>
        <dbReference type="EMBL" id="TFB91265.1"/>
    </source>
</evidence>
<evidence type="ECO:0000313" key="3">
    <source>
        <dbReference type="Proteomes" id="UP000297608"/>
    </source>
</evidence>
<keyword evidence="1" id="KW-1133">Transmembrane helix</keyword>
<dbReference type="RefSeq" id="WP_134531684.1">
    <property type="nucleotide sequence ID" value="NZ_SOFG01000002.1"/>
</dbReference>
<feature type="transmembrane region" description="Helical" evidence="1">
    <location>
        <begin position="6"/>
        <end position="24"/>
    </location>
</feature>
<keyword evidence="1" id="KW-0472">Membrane</keyword>
<dbReference type="EMBL" id="SOFG01000002">
    <property type="protein sequence ID" value="TFB91265.1"/>
    <property type="molecule type" value="Genomic_DNA"/>
</dbReference>
<evidence type="ECO:0000256" key="1">
    <source>
        <dbReference type="SAM" id="Phobius"/>
    </source>
</evidence>
<dbReference type="InterPro" id="IPR019277">
    <property type="entry name" value="DUF2304"/>
</dbReference>
<accession>A0ABY2IK92</accession>
<protein>
    <submittedName>
        <fullName evidence="2">DUF2304 domain-containing protein</fullName>
    </submittedName>
</protein>
<keyword evidence="1" id="KW-0812">Transmembrane</keyword>
<feature type="transmembrane region" description="Helical" evidence="1">
    <location>
        <begin position="36"/>
        <end position="54"/>
    </location>
</feature>
<dbReference type="Proteomes" id="UP000297608">
    <property type="component" value="Unassembled WGS sequence"/>
</dbReference>